<proteinExistence type="predicted"/>
<feature type="non-terminal residue" evidence="2">
    <location>
        <position position="78"/>
    </location>
</feature>
<evidence type="ECO:0000313" key="2">
    <source>
        <dbReference type="EMBL" id="MDN7799607.1"/>
    </source>
</evidence>
<evidence type="ECO:0000256" key="1">
    <source>
        <dbReference type="SAM" id="MobiDB-lite"/>
    </source>
</evidence>
<sequence>MANQTKHPAQHHQDAATHHEHAAAHHRQAAKHHEAGVAGRRKGAGDGRRNGASRTGGKTRIRTVSRLRFFAVFGNCIL</sequence>
<accession>A0AAW7TBU9</accession>
<feature type="compositionally biased region" description="Basic and acidic residues" evidence="1">
    <location>
        <begin position="11"/>
        <end position="23"/>
    </location>
</feature>
<protein>
    <submittedName>
        <fullName evidence="2">Uncharacterized protein</fullName>
    </submittedName>
</protein>
<feature type="region of interest" description="Disordered" evidence="1">
    <location>
        <begin position="1"/>
        <end position="61"/>
    </location>
</feature>
<gene>
    <name evidence="2" type="ORF">QZM33_32250</name>
</gene>
<comment type="caution">
    <text evidence="2">The sequence shown here is derived from an EMBL/GenBank/DDBJ whole genome shotgun (WGS) entry which is preliminary data.</text>
</comment>
<dbReference type="Proteomes" id="UP001171620">
    <property type="component" value="Unassembled WGS sequence"/>
</dbReference>
<evidence type="ECO:0000313" key="3">
    <source>
        <dbReference type="Proteomes" id="UP001171620"/>
    </source>
</evidence>
<dbReference type="AlphaFoldDB" id="A0AAW7TBU9"/>
<reference evidence="2" key="1">
    <citation type="submission" date="2023-07" db="EMBL/GenBank/DDBJ databases">
        <title>A collection of bacterial strains from the Burkholderia cepacia Research Laboratory and Repository.</title>
        <authorList>
            <person name="Lipuma J."/>
            <person name="Spilker T."/>
            <person name="Caverly L."/>
        </authorList>
    </citation>
    <scope>NUCLEOTIDE SEQUENCE</scope>
    <source>
        <strain evidence="2">AU44268</strain>
    </source>
</reference>
<name>A0AAW7TBU9_BURVI</name>
<dbReference type="EMBL" id="JAUJRV010000050">
    <property type="protein sequence ID" value="MDN7799607.1"/>
    <property type="molecule type" value="Genomic_DNA"/>
</dbReference>
<organism evidence="2 3">
    <name type="scientific">Burkholderia vietnamiensis</name>
    <dbReference type="NCBI Taxonomy" id="60552"/>
    <lineage>
        <taxon>Bacteria</taxon>
        <taxon>Pseudomonadati</taxon>
        <taxon>Pseudomonadota</taxon>
        <taxon>Betaproteobacteria</taxon>
        <taxon>Burkholderiales</taxon>
        <taxon>Burkholderiaceae</taxon>
        <taxon>Burkholderia</taxon>
        <taxon>Burkholderia cepacia complex</taxon>
    </lineage>
</organism>